<dbReference type="EMBL" id="CAMXCT030003476">
    <property type="protein sequence ID" value="CAL4792005.1"/>
    <property type="molecule type" value="Genomic_DNA"/>
</dbReference>
<proteinExistence type="predicted"/>
<dbReference type="EMBL" id="CAMXCT020003476">
    <property type="protein sequence ID" value="CAL1158068.1"/>
    <property type="molecule type" value="Genomic_DNA"/>
</dbReference>
<reference evidence="3 4" key="2">
    <citation type="submission" date="2024-05" db="EMBL/GenBank/DDBJ databases">
        <authorList>
            <person name="Chen Y."/>
            <person name="Shah S."/>
            <person name="Dougan E. K."/>
            <person name="Thang M."/>
            <person name="Chan C."/>
        </authorList>
    </citation>
    <scope>NUCLEOTIDE SEQUENCE [LARGE SCALE GENOMIC DNA]</scope>
</reference>
<dbReference type="Proteomes" id="UP001152797">
    <property type="component" value="Unassembled WGS sequence"/>
</dbReference>
<gene>
    <name evidence="2" type="ORF">C1SCF055_LOCUS30466</name>
</gene>
<reference evidence="2" key="1">
    <citation type="submission" date="2022-10" db="EMBL/GenBank/DDBJ databases">
        <authorList>
            <person name="Chen Y."/>
            <person name="Dougan E. K."/>
            <person name="Chan C."/>
            <person name="Rhodes N."/>
            <person name="Thang M."/>
        </authorList>
    </citation>
    <scope>NUCLEOTIDE SEQUENCE</scope>
</reference>
<name>A0A9P1D8R2_9DINO</name>
<protein>
    <submittedName>
        <fullName evidence="3">Reticulocyte-binding protein 2-like a</fullName>
    </submittedName>
</protein>
<evidence type="ECO:0000313" key="4">
    <source>
        <dbReference type="Proteomes" id="UP001152797"/>
    </source>
</evidence>
<feature type="region of interest" description="Disordered" evidence="1">
    <location>
        <begin position="512"/>
        <end position="550"/>
    </location>
</feature>
<keyword evidence="4" id="KW-1185">Reference proteome</keyword>
<dbReference type="OrthoDB" id="410165at2759"/>
<dbReference type="EMBL" id="CAMXCT010003476">
    <property type="protein sequence ID" value="CAI4004693.1"/>
    <property type="molecule type" value="Genomic_DNA"/>
</dbReference>
<evidence type="ECO:0000256" key="1">
    <source>
        <dbReference type="SAM" id="MobiDB-lite"/>
    </source>
</evidence>
<sequence>MPCELLSRVYSTNTVVEGIEIVKKEVGMDALTSPDAALEQELLKLEEMELKRQRGIATPVRSMALQAEPDEDTVPASIEYRPLSGPGSPEISAETNLEMGDGAGEEGEPQKSLNEEDTMMAAWFGVYDDHFGGPTSPGSPVVPCASDPYVDAVDLGDQDVSNENTGIVQNSEEVKKVEKVAPAAGDTPKATGESNEMKRLRRVMQPRADGTHIVPQEIVDKWAEEFIKRCRRKVESIKESQLEVDGEFMSEQDMLDENYKPNKIAAIKADCAKVSGWIRRDRYEKHVKLYWVEKNLKGKSLKKRREILEYEEEIDEEKFDGMMASSLANPMPGGFELPEDTTDPTIVIEADGDEDTKKSLKMLAFPVMDDDAVPSSYIQKVQGAIGKWRVKMHAMVAVKDELEEVPESMGQLFDKALEFDEKLKEVEEKIMTINMQGIVDGFTKGHQDDLVEHFKTSRQWQQVALFRNHVGAALCVFKIGVCKCFELVDPGAVFASNNVPFVNHIKGLVRKRQREADSKEQSNTPPPKAVKKEPKSGNRSLGGGAGSSSGPLLEHLVEKIADGAPAKSLAEHHQALAQELKSCPELAGHLSTRGIGGDTKNSSRQYKRLVQRGGFAMKVPNSYHTFEENGAVVSVPYLKPDQMLAYLLSTHPWTVLGGLQPGEHNQLLSSFWRQYRKEHGSHAVFAMAERKELDLEFTVPLLLHGDGGRTTKKQPLEVVSLCPVLGLDTEQKELKCTCANGNVYSGKRKRIPLAQRLNLKNSSYTTHFLAFALPAKKYKKTPGVLRSLLQAVSDNLGQVCRTGLPCTHRGRVFRFHFAVLGMKGDQEWHAKSGLLNRSYQNVGYKNCIPCCSLCGAGGDGLPFEDFSLQAAWRATICQAPPWTSSPPFEAIPFEDWSSGSASQFFKQDIFHVFRLGIARNYIGSALVYLCMEGYFDSSGDGRGLEERLARAWSHFSLWCDTEKVSPAGIRSFSKQKLHIPTAGSFPWVGCKGSDTILLLKWLRFYCKIQLCLDPSSSSSSMLGIIAGGCENGLAFQGVYRHGIWLKNSCREKLMRNAQRFITAYAKLASEAYQRGSQLYAMVPKIHSLDHIKVSLEPDPNKDFFLNPATFCCSMSEDFIGRVSRQSRRISYIKIEENTLLAYKIKARFQLQRLKKNRRL</sequence>
<organism evidence="2">
    <name type="scientific">Cladocopium goreaui</name>
    <dbReference type="NCBI Taxonomy" id="2562237"/>
    <lineage>
        <taxon>Eukaryota</taxon>
        <taxon>Sar</taxon>
        <taxon>Alveolata</taxon>
        <taxon>Dinophyceae</taxon>
        <taxon>Suessiales</taxon>
        <taxon>Symbiodiniaceae</taxon>
        <taxon>Cladocopium</taxon>
    </lineage>
</organism>
<evidence type="ECO:0000313" key="2">
    <source>
        <dbReference type="EMBL" id="CAI4004693.1"/>
    </source>
</evidence>
<comment type="caution">
    <text evidence="2">The sequence shown here is derived from an EMBL/GenBank/DDBJ whole genome shotgun (WGS) entry which is preliminary data.</text>
</comment>
<feature type="region of interest" description="Disordered" evidence="1">
    <location>
        <begin position="82"/>
        <end position="112"/>
    </location>
</feature>
<evidence type="ECO:0000313" key="3">
    <source>
        <dbReference type="EMBL" id="CAL4792005.1"/>
    </source>
</evidence>
<dbReference type="AlphaFoldDB" id="A0A9P1D8R2"/>
<accession>A0A9P1D8R2</accession>